<reference evidence="2 3" key="1">
    <citation type="journal article" date="2016" name="Genome Biol. Evol.">
        <title>Divergent and convergent evolution of fungal pathogenicity.</title>
        <authorList>
            <person name="Shang Y."/>
            <person name="Xiao G."/>
            <person name="Zheng P."/>
            <person name="Cen K."/>
            <person name="Zhan S."/>
            <person name="Wang C."/>
        </authorList>
    </citation>
    <scope>NUCLEOTIDE SEQUENCE [LARGE SCALE GENOMIC DNA]</scope>
    <source>
        <strain evidence="2 3">ARSEF 7405</strain>
    </source>
</reference>
<accession>A0A167XSL5</accession>
<dbReference type="Pfam" id="PF06881">
    <property type="entry name" value="Elongin_A"/>
    <property type="match status" value="1"/>
</dbReference>
<feature type="compositionally biased region" description="Basic and acidic residues" evidence="1">
    <location>
        <begin position="405"/>
        <end position="417"/>
    </location>
</feature>
<dbReference type="Proteomes" id="UP000242877">
    <property type="component" value="Unassembled WGS sequence"/>
</dbReference>
<dbReference type="InterPro" id="IPR010684">
    <property type="entry name" value="RNA_pol_II_trans_fac_SIII_A"/>
</dbReference>
<feature type="region of interest" description="Disordered" evidence="1">
    <location>
        <begin position="273"/>
        <end position="456"/>
    </location>
</feature>
<dbReference type="EMBL" id="AZGZ01000017">
    <property type="protein sequence ID" value="KZZ90422.1"/>
    <property type="molecule type" value="Genomic_DNA"/>
</dbReference>
<keyword evidence="3" id="KW-1185">Reference proteome</keyword>
<evidence type="ECO:0000313" key="3">
    <source>
        <dbReference type="Proteomes" id="UP000242877"/>
    </source>
</evidence>
<dbReference type="GO" id="GO:0006368">
    <property type="term" value="P:transcription elongation by RNA polymerase II"/>
    <property type="evidence" value="ECO:0007669"/>
    <property type="project" value="InterPro"/>
</dbReference>
<dbReference type="AlphaFoldDB" id="A0A167XSL5"/>
<feature type="compositionally biased region" description="Polar residues" evidence="1">
    <location>
        <begin position="285"/>
        <end position="296"/>
    </location>
</feature>
<proteinExistence type="predicted"/>
<dbReference type="GO" id="GO:0070449">
    <property type="term" value="C:elongin complex"/>
    <property type="evidence" value="ECO:0007669"/>
    <property type="project" value="InterPro"/>
</dbReference>
<gene>
    <name evidence="2" type="ORF">AAP_03952</name>
</gene>
<sequence>MPPPSLRQLATLKCIQNVRNIIDFGDTPFHLAQPILMKIANPKQLRQIEINSPQLTSHTKPFWLEFIKRDIPRHQDLSLPPNPESWHDVYRSLVDEVNRQFESDAARMKEALRQTALKQEQNQAKLIDINDRRVVRHMRSSRKRQFVDDGSAAWSSKRRSGGGGGSGAKKSVLQSFKTQPRVMSTPTHLLDKGFGTVTEAPKGLVEAYKPVVKPTIGGGAAAMRKPKAANTASPTQRPRTGAIGTQTRSQTPAKPPAQRRAVGSAYAAAVAAAPTTSSSNASRAVQNSTRVANPSAASVRKPIAQSESLSGRTLRSAALERAGASTEAGARRVGERVTRQSAQLRSTPQQNAAPASASASAPALAGTGTGTRKAVGTRLSTSNDAPPTRKAATNTAATTPSTPSDARKTIDKRKRETAPSSRPAAAAVAVAASSSSTPSLAADAATAPSAKRRRRS</sequence>
<evidence type="ECO:0000313" key="2">
    <source>
        <dbReference type="EMBL" id="KZZ90422.1"/>
    </source>
</evidence>
<feature type="compositionally biased region" description="Low complexity" evidence="1">
    <location>
        <begin position="352"/>
        <end position="366"/>
    </location>
</feature>
<dbReference type="OrthoDB" id="21513at2759"/>
<dbReference type="PANTHER" id="PTHR15141">
    <property type="entry name" value="TRANSCRIPTION ELONGATION FACTOR B POLYPEPTIDE 3"/>
    <property type="match status" value="1"/>
</dbReference>
<feature type="compositionally biased region" description="Basic and acidic residues" evidence="1">
    <location>
        <begin position="329"/>
        <end position="338"/>
    </location>
</feature>
<feature type="compositionally biased region" description="Polar residues" evidence="1">
    <location>
        <begin position="339"/>
        <end position="351"/>
    </location>
</feature>
<dbReference type="Gene3D" id="6.10.250.3180">
    <property type="match status" value="1"/>
</dbReference>
<comment type="caution">
    <text evidence="2">The sequence shown here is derived from an EMBL/GenBank/DDBJ whole genome shotgun (WGS) entry which is preliminary data.</text>
</comment>
<feature type="compositionally biased region" description="Low complexity" evidence="1">
    <location>
        <begin position="385"/>
        <end position="404"/>
    </location>
</feature>
<feature type="region of interest" description="Disordered" evidence="1">
    <location>
        <begin position="218"/>
        <end position="258"/>
    </location>
</feature>
<dbReference type="InterPro" id="IPR051870">
    <property type="entry name" value="Elongin-A_domain"/>
</dbReference>
<name>A0A167XSL5_9EURO</name>
<feature type="compositionally biased region" description="Low complexity" evidence="1">
    <location>
        <begin position="273"/>
        <end position="284"/>
    </location>
</feature>
<feature type="compositionally biased region" description="Low complexity" evidence="1">
    <location>
        <begin position="418"/>
        <end position="449"/>
    </location>
</feature>
<feature type="compositionally biased region" description="Polar residues" evidence="1">
    <location>
        <begin position="230"/>
        <end position="252"/>
    </location>
</feature>
<organism evidence="2 3">
    <name type="scientific">Ascosphaera apis ARSEF 7405</name>
    <dbReference type="NCBI Taxonomy" id="392613"/>
    <lineage>
        <taxon>Eukaryota</taxon>
        <taxon>Fungi</taxon>
        <taxon>Dikarya</taxon>
        <taxon>Ascomycota</taxon>
        <taxon>Pezizomycotina</taxon>
        <taxon>Eurotiomycetes</taxon>
        <taxon>Eurotiomycetidae</taxon>
        <taxon>Onygenales</taxon>
        <taxon>Ascosphaeraceae</taxon>
        <taxon>Ascosphaera</taxon>
    </lineage>
</organism>
<dbReference type="VEuPathDB" id="FungiDB:AAP_03952"/>
<feature type="region of interest" description="Disordered" evidence="1">
    <location>
        <begin position="139"/>
        <end position="171"/>
    </location>
</feature>
<evidence type="ECO:0000256" key="1">
    <source>
        <dbReference type="SAM" id="MobiDB-lite"/>
    </source>
</evidence>
<dbReference type="PANTHER" id="PTHR15141:SF76">
    <property type="entry name" value="TRANSCRIPTION ELONGATION FACTOR B POLYPEPTIDE 3"/>
    <property type="match status" value="1"/>
</dbReference>
<protein>
    <submittedName>
        <fullName evidence="2">RNA polymerase II transcription factor SIII, subunit A</fullName>
    </submittedName>
</protein>